<protein>
    <recommendedName>
        <fullName evidence="4">Lipoprotein</fullName>
    </recommendedName>
</protein>
<accession>A0A951IXD9</accession>
<evidence type="ECO:0000256" key="1">
    <source>
        <dbReference type="SAM" id="SignalP"/>
    </source>
</evidence>
<proteinExistence type="predicted"/>
<comment type="caution">
    <text evidence="2">The sequence shown here is derived from an EMBL/GenBank/DDBJ whole genome shotgun (WGS) entry which is preliminary data.</text>
</comment>
<keyword evidence="3" id="KW-1185">Reference proteome</keyword>
<name>A0A951IXD9_9BACT</name>
<dbReference type="EMBL" id="RPHB01000004">
    <property type="protein sequence ID" value="MBW3468037.1"/>
    <property type="molecule type" value="Genomic_DNA"/>
</dbReference>
<reference evidence="2 3" key="1">
    <citation type="journal article" date="2020" name="Syst. Appl. Microbiol.">
        <title>Arthrospiribacter ruber gen. nov., sp. nov., a novel bacterium isolated from Arthrospira cultures.</title>
        <authorList>
            <person name="Waleron M."/>
            <person name="Misztak A."/>
            <person name="Waleron M.M."/>
            <person name="Furmaniak M."/>
            <person name="Mrozik A."/>
            <person name="Waleron K."/>
        </authorList>
    </citation>
    <scope>NUCLEOTIDE SEQUENCE [LARGE SCALE GENOMIC DNA]</scope>
    <source>
        <strain evidence="2 3">DPMB0001</strain>
    </source>
</reference>
<dbReference type="AlphaFoldDB" id="A0A951IXD9"/>
<dbReference type="RefSeq" id="WP_219288722.1">
    <property type="nucleotide sequence ID" value="NZ_RPHB01000004.1"/>
</dbReference>
<feature type="chain" id="PRO_5037008934" description="Lipoprotein" evidence="1">
    <location>
        <begin position="20"/>
        <end position="115"/>
    </location>
</feature>
<evidence type="ECO:0000313" key="3">
    <source>
        <dbReference type="Proteomes" id="UP000727490"/>
    </source>
</evidence>
<organism evidence="2 3">
    <name type="scientific">Arthrospiribacter ruber</name>
    <dbReference type="NCBI Taxonomy" id="2487934"/>
    <lineage>
        <taxon>Bacteria</taxon>
        <taxon>Pseudomonadati</taxon>
        <taxon>Bacteroidota</taxon>
        <taxon>Cytophagia</taxon>
        <taxon>Cytophagales</taxon>
        <taxon>Cyclobacteriaceae</taxon>
        <taxon>Arthrospiribacter</taxon>
    </lineage>
</organism>
<gene>
    <name evidence="2" type="ORF">EGN73_09455</name>
</gene>
<keyword evidence="1" id="KW-0732">Signal</keyword>
<feature type="signal peptide" evidence="1">
    <location>
        <begin position="1"/>
        <end position="19"/>
    </location>
</feature>
<sequence>MLKSSLLIFVILLFCSCSATNTITKLEHQDESMEIFMAKVPDKNFEEIGFIEVRGGLPMGTNTLMNTLVKRAKNDGANGLINVRMDSRGNMLHVSGIAVKFEQAGLSEKIDLSGN</sequence>
<dbReference type="PROSITE" id="PS51257">
    <property type="entry name" value="PROKAR_LIPOPROTEIN"/>
    <property type="match status" value="1"/>
</dbReference>
<dbReference type="Proteomes" id="UP000727490">
    <property type="component" value="Unassembled WGS sequence"/>
</dbReference>
<evidence type="ECO:0008006" key="4">
    <source>
        <dbReference type="Google" id="ProtNLM"/>
    </source>
</evidence>
<evidence type="ECO:0000313" key="2">
    <source>
        <dbReference type="EMBL" id="MBW3468037.1"/>
    </source>
</evidence>